<comment type="caution">
    <text evidence="3">The sequence shown here is derived from an EMBL/GenBank/DDBJ whole genome shotgun (WGS) entry which is preliminary data.</text>
</comment>
<dbReference type="Gene3D" id="2.60.40.3620">
    <property type="match status" value="2"/>
</dbReference>
<protein>
    <submittedName>
        <fullName evidence="3">Uncharacterized protein DUF5019</fullName>
    </submittedName>
</protein>
<evidence type="ECO:0000259" key="2">
    <source>
        <dbReference type="Pfam" id="PF14292"/>
    </source>
</evidence>
<name>A0A2T0UBV3_9SPHI</name>
<sequence length="353" mass="38053">MKKIFKNIGVLALSMFVLASCTKDEEMLTISTGESPVLTSSSNALILSKETAADTVISFSWNPYDVTWSEPGQAIGITKYTLEIDSVGQNFASPYQIDMTGRTVGKYNGADFNALLLNRLQLPAGKESSLEIRLKSMLSENSVPVYSNVVGMKVTPYLVSSIPDYPSLFVVGSHQGWSPETAPAIRSAKNDGAYEGFVNFPEAKTEFKITTARNWTEPAYGNAGPGVLSTTGGNITQEGPGYYYIKFNDKTLTWSAAKTTWALIGAATPGGWDADTPLAYDAEAKVWKATVSLTAGEYKFRANGGWDVNLGVGSADGVLSFGTDNLKVEEAGTYDVVLDLSNGAYYIYKLTKK</sequence>
<dbReference type="AlphaFoldDB" id="A0A2T0UBV3"/>
<proteinExistence type="predicted"/>
<feature type="signal peptide" evidence="1">
    <location>
        <begin position="1"/>
        <end position="19"/>
    </location>
</feature>
<dbReference type="CDD" id="cd12967">
    <property type="entry name" value="CBM_SusE-F_like_u1"/>
    <property type="match status" value="1"/>
</dbReference>
<keyword evidence="4" id="KW-1185">Reference proteome</keyword>
<reference evidence="3 4" key="1">
    <citation type="submission" date="2018-03" db="EMBL/GenBank/DDBJ databases">
        <title>Genomic Encyclopedia of Type Strains, Phase III (KMG-III): the genomes of soil and plant-associated and newly described type strains.</title>
        <authorList>
            <person name="Whitman W."/>
        </authorList>
    </citation>
    <scope>NUCLEOTIDE SEQUENCE [LARGE SCALE GENOMIC DNA]</scope>
    <source>
        <strain evidence="3 4">CGMCC 1.9313</strain>
    </source>
</reference>
<evidence type="ECO:0000313" key="3">
    <source>
        <dbReference type="EMBL" id="PRY55421.1"/>
    </source>
</evidence>
<dbReference type="GO" id="GO:2001070">
    <property type="term" value="F:starch binding"/>
    <property type="evidence" value="ECO:0007669"/>
    <property type="project" value="InterPro"/>
</dbReference>
<evidence type="ECO:0000256" key="1">
    <source>
        <dbReference type="SAM" id="SignalP"/>
    </source>
</evidence>
<dbReference type="EMBL" id="PVTH01000001">
    <property type="protein sequence ID" value="PRY55421.1"/>
    <property type="molecule type" value="Genomic_DNA"/>
</dbReference>
<dbReference type="GO" id="GO:0019867">
    <property type="term" value="C:outer membrane"/>
    <property type="evidence" value="ECO:0007669"/>
    <property type="project" value="InterPro"/>
</dbReference>
<evidence type="ECO:0000313" key="4">
    <source>
        <dbReference type="Proteomes" id="UP000238034"/>
    </source>
</evidence>
<feature type="domain" description="SusE outer membrane protein" evidence="2">
    <location>
        <begin position="23"/>
        <end position="135"/>
    </location>
</feature>
<organism evidence="3 4">
    <name type="scientific">Arcticibacter pallidicorallinus</name>
    <dbReference type="NCBI Taxonomy" id="1259464"/>
    <lineage>
        <taxon>Bacteria</taxon>
        <taxon>Pseudomonadati</taxon>
        <taxon>Bacteroidota</taxon>
        <taxon>Sphingobacteriia</taxon>
        <taxon>Sphingobacteriales</taxon>
        <taxon>Sphingobacteriaceae</taxon>
        <taxon>Arcticibacter</taxon>
    </lineage>
</organism>
<gene>
    <name evidence="3" type="ORF">B0I27_101391</name>
</gene>
<dbReference type="Proteomes" id="UP000238034">
    <property type="component" value="Unassembled WGS sequence"/>
</dbReference>
<accession>A0A2T0UBV3</accession>
<dbReference type="PROSITE" id="PS51257">
    <property type="entry name" value="PROKAR_LIPOPROTEIN"/>
    <property type="match status" value="1"/>
</dbReference>
<dbReference type="CDD" id="cd12956">
    <property type="entry name" value="CBM_SusE-F_like"/>
    <property type="match status" value="1"/>
</dbReference>
<dbReference type="Pfam" id="PF14292">
    <property type="entry name" value="SusE"/>
    <property type="match status" value="1"/>
</dbReference>
<feature type="chain" id="PRO_5015693276" evidence="1">
    <location>
        <begin position="20"/>
        <end position="353"/>
    </location>
</feature>
<dbReference type="RefSeq" id="WP_181276650.1">
    <property type="nucleotide sequence ID" value="NZ_PVTH01000001.1"/>
</dbReference>
<dbReference type="InterPro" id="IPR025970">
    <property type="entry name" value="SusE"/>
</dbReference>
<keyword evidence="1" id="KW-0732">Signal</keyword>